<reference evidence="1 2" key="1">
    <citation type="submission" date="2021-05" db="EMBL/GenBank/DDBJ databases">
        <title>Genome Assembly of Synthetic Allotetraploid Brassica napus Reveals Homoeologous Exchanges between Subgenomes.</title>
        <authorList>
            <person name="Davis J.T."/>
        </authorList>
    </citation>
    <scope>NUCLEOTIDE SEQUENCE [LARGE SCALE GENOMIC DNA]</scope>
    <source>
        <strain evidence="2">cv. Da-Ae</strain>
        <tissue evidence="1">Seedling</tissue>
    </source>
</reference>
<name>A0ABQ8CXJ7_BRANA</name>
<comment type="caution">
    <text evidence="1">The sequence shown here is derived from an EMBL/GenBank/DDBJ whole genome shotgun (WGS) entry which is preliminary data.</text>
</comment>
<evidence type="ECO:0000313" key="2">
    <source>
        <dbReference type="Proteomes" id="UP000824890"/>
    </source>
</evidence>
<organism evidence="1 2">
    <name type="scientific">Brassica napus</name>
    <name type="common">Rape</name>
    <dbReference type="NCBI Taxonomy" id="3708"/>
    <lineage>
        <taxon>Eukaryota</taxon>
        <taxon>Viridiplantae</taxon>
        <taxon>Streptophyta</taxon>
        <taxon>Embryophyta</taxon>
        <taxon>Tracheophyta</taxon>
        <taxon>Spermatophyta</taxon>
        <taxon>Magnoliopsida</taxon>
        <taxon>eudicotyledons</taxon>
        <taxon>Gunneridae</taxon>
        <taxon>Pentapetalae</taxon>
        <taxon>rosids</taxon>
        <taxon>malvids</taxon>
        <taxon>Brassicales</taxon>
        <taxon>Brassicaceae</taxon>
        <taxon>Brassiceae</taxon>
        <taxon>Brassica</taxon>
    </lineage>
</organism>
<gene>
    <name evidence="1" type="ORF">HID58_021858</name>
</gene>
<proteinExistence type="predicted"/>
<keyword evidence="2" id="KW-1185">Reference proteome</keyword>
<sequence>LFREPDEDGGHERASLGSSKISLWERQSCDSGFDELLLIADDINFLKRFLMSLRSSIFDELFKLMSRLDLMVDFSEFVFFMYRENGHESINKSFCSFESLFWLPSARICCIMTIEIMPKIHSLLYTVGLEPNIELSSSTHLKEKNYPIDRIRTLSSNCGATESESHLFKDPLSVVFDYCRCDTGLRSVPGLKRKNLKTMKKKYQKLNTLIRGQSPYLKRIRSDKCPRCSFKSYCVIEWNRSQTFASHC</sequence>
<feature type="non-terminal residue" evidence="1">
    <location>
        <position position="1"/>
    </location>
</feature>
<accession>A0ABQ8CXJ7</accession>
<evidence type="ECO:0000313" key="1">
    <source>
        <dbReference type="EMBL" id="KAH0921840.1"/>
    </source>
</evidence>
<dbReference type="Proteomes" id="UP000824890">
    <property type="component" value="Unassembled WGS sequence"/>
</dbReference>
<dbReference type="EMBL" id="JAGKQM010000006">
    <property type="protein sequence ID" value="KAH0921840.1"/>
    <property type="molecule type" value="Genomic_DNA"/>
</dbReference>
<protein>
    <submittedName>
        <fullName evidence="1">Uncharacterized protein</fullName>
    </submittedName>
</protein>